<dbReference type="UniPathway" id="UPA00053">
    <property type="reaction ID" value="UER00087"/>
</dbReference>
<dbReference type="InterPro" id="IPR046346">
    <property type="entry name" value="Aminoacid_DH-like_N_sf"/>
</dbReference>
<evidence type="ECO:0000256" key="6">
    <source>
        <dbReference type="ARBA" id="ARBA00023141"/>
    </source>
</evidence>
<dbReference type="InterPro" id="IPR036291">
    <property type="entry name" value="NAD(P)-bd_dom_sf"/>
</dbReference>
<dbReference type="InterPro" id="IPR013708">
    <property type="entry name" value="Shikimate_DH-bd_N"/>
</dbReference>
<evidence type="ECO:0000256" key="4">
    <source>
        <dbReference type="ARBA" id="ARBA00022857"/>
    </source>
</evidence>
<dbReference type="AlphaFoldDB" id="A0A7C2ZEE6"/>
<dbReference type="GO" id="GO:0004764">
    <property type="term" value="F:shikimate 3-dehydrogenase (NADP+) activity"/>
    <property type="evidence" value="ECO:0007669"/>
    <property type="project" value="UniProtKB-UniRule"/>
</dbReference>
<evidence type="ECO:0000259" key="11">
    <source>
        <dbReference type="Pfam" id="PF18317"/>
    </source>
</evidence>
<comment type="caution">
    <text evidence="8">Lacks conserved residue(s) required for the propagation of feature annotation.</text>
</comment>
<dbReference type="InterPro" id="IPR011342">
    <property type="entry name" value="Shikimate_DH"/>
</dbReference>
<dbReference type="HAMAP" id="MF_00222">
    <property type="entry name" value="Shikimate_DH_AroE"/>
    <property type="match status" value="1"/>
</dbReference>
<evidence type="ECO:0000256" key="1">
    <source>
        <dbReference type="ARBA" id="ARBA00004871"/>
    </source>
</evidence>
<dbReference type="InterPro" id="IPR041121">
    <property type="entry name" value="SDH_C"/>
</dbReference>
<organism evidence="12">
    <name type="scientific">Hydrogenobacter sp</name>
    <dbReference type="NCBI Taxonomy" id="2152829"/>
    <lineage>
        <taxon>Bacteria</taxon>
        <taxon>Pseudomonadati</taxon>
        <taxon>Aquificota</taxon>
        <taxon>Aquificia</taxon>
        <taxon>Aquificales</taxon>
        <taxon>Aquificaceae</taxon>
        <taxon>Hydrogenobacter</taxon>
    </lineage>
</organism>
<reference evidence="12" key="1">
    <citation type="journal article" date="2020" name="mSystems">
        <title>Genome- and Community-Level Interaction Insights into Carbon Utilization and Element Cycling Functions of Hydrothermarchaeota in Hydrothermal Sediment.</title>
        <authorList>
            <person name="Zhou Z."/>
            <person name="Liu Y."/>
            <person name="Xu W."/>
            <person name="Pan J."/>
            <person name="Luo Z.H."/>
            <person name="Li M."/>
        </authorList>
    </citation>
    <scope>NUCLEOTIDE SEQUENCE [LARGE SCALE GENOMIC DNA]</scope>
    <source>
        <strain evidence="12">SpSt-132</strain>
    </source>
</reference>
<feature type="binding site" evidence="8">
    <location>
        <position position="92"/>
    </location>
    <ligand>
        <name>shikimate</name>
        <dbReference type="ChEBI" id="CHEBI:36208"/>
    </ligand>
</feature>
<dbReference type="GO" id="GO:0009073">
    <property type="term" value="P:aromatic amino acid family biosynthetic process"/>
    <property type="evidence" value="ECO:0007669"/>
    <property type="project" value="UniProtKB-KW"/>
</dbReference>
<feature type="domain" description="Quinate/shikimate 5-dehydrogenase/glutamyl-tRNA reductase" evidence="9">
    <location>
        <begin position="116"/>
        <end position="191"/>
    </location>
</feature>
<keyword evidence="3 8" id="KW-0028">Amino-acid biosynthesis</keyword>
<evidence type="ECO:0000313" key="12">
    <source>
        <dbReference type="EMBL" id="HEW45930.1"/>
    </source>
</evidence>
<feature type="binding site" evidence="8">
    <location>
        <begin position="20"/>
        <end position="22"/>
    </location>
    <ligand>
        <name>shikimate</name>
        <dbReference type="ChEBI" id="CHEBI:36208"/>
    </ligand>
</feature>
<gene>
    <name evidence="8 12" type="primary">aroE</name>
    <name evidence="12" type="ORF">ENO47_04570</name>
</gene>
<dbReference type="CDD" id="cd01065">
    <property type="entry name" value="NAD_bind_Shikimate_DH"/>
    <property type="match status" value="1"/>
</dbReference>
<comment type="caution">
    <text evidence="12">The sequence shown here is derived from an EMBL/GenBank/DDBJ whole genome shotgun (WGS) entry which is preliminary data.</text>
</comment>
<feature type="binding site" evidence="8">
    <location>
        <position position="243"/>
    </location>
    <ligand>
        <name>shikimate</name>
        <dbReference type="ChEBI" id="CHEBI:36208"/>
    </ligand>
</feature>
<feature type="binding site" evidence="8">
    <location>
        <begin position="131"/>
        <end position="135"/>
    </location>
    <ligand>
        <name>NADP(+)</name>
        <dbReference type="ChEBI" id="CHEBI:58349"/>
    </ligand>
</feature>
<sequence>MNLDGKTEVYGVVGYPVKHSLSPVFQNRAFEYHSINAVYVPFEVKPEEFEIAFKGLKALGVKGVNITLPHKEKALELADFVDGHAKAIGSVNTLKFTQEGVYAYNTDWIGFLKAVKKLLLQLKDIKTLVLGAGGSSRAILYALKGEGSEVYLWNRTIEKAYRLCESFDCKLVERPEKIIDEVKLIVNTTSSGLKEDDLPLFDYDLLKPTHVVVDIIYKETPLLKKAKEKGCIFQDGLDMLLYQGMESFRIWTGLEVPYEVVKEAVLKFV</sequence>
<dbReference type="GO" id="GO:0050661">
    <property type="term" value="F:NADP binding"/>
    <property type="evidence" value="ECO:0007669"/>
    <property type="project" value="InterPro"/>
</dbReference>
<protein>
    <recommendedName>
        <fullName evidence="2 8">Shikimate dehydrogenase (NADP(+))</fullName>
        <shortName evidence="8">SDH</shortName>
        <ecNumber evidence="2 8">1.1.1.25</ecNumber>
    </recommendedName>
</protein>
<dbReference type="PANTHER" id="PTHR21089">
    <property type="entry name" value="SHIKIMATE DEHYDROGENASE"/>
    <property type="match status" value="1"/>
</dbReference>
<dbReference type="EMBL" id="DSFP01000035">
    <property type="protein sequence ID" value="HEW45930.1"/>
    <property type="molecule type" value="Genomic_DNA"/>
</dbReference>
<comment type="pathway">
    <text evidence="1 8">Metabolic intermediate biosynthesis; chorismate biosynthesis; chorismate from D-erythrose 4-phosphate and phosphoenolpyruvate: step 4/7.</text>
</comment>
<accession>A0A7C2ZEE6</accession>
<evidence type="ECO:0000259" key="9">
    <source>
        <dbReference type="Pfam" id="PF01488"/>
    </source>
</evidence>
<dbReference type="Pfam" id="PF18317">
    <property type="entry name" value="SDH_C"/>
    <property type="match status" value="1"/>
</dbReference>
<comment type="subunit">
    <text evidence="8">Homodimer.</text>
</comment>
<dbReference type="SUPFAM" id="SSF51735">
    <property type="entry name" value="NAD(P)-binding Rossmann-fold domains"/>
    <property type="match status" value="1"/>
</dbReference>
<dbReference type="NCBIfam" id="TIGR00507">
    <property type="entry name" value="aroE"/>
    <property type="match status" value="1"/>
</dbReference>
<evidence type="ECO:0000256" key="2">
    <source>
        <dbReference type="ARBA" id="ARBA00012962"/>
    </source>
</evidence>
<dbReference type="GO" id="GO:0005829">
    <property type="term" value="C:cytosol"/>
    <property type="evidence" value="ECO:0007669"/>
    <property type="project" value="TreeGrafter"/>
</dbReference>
<dbReference type="Gene3D" id="3.40.50.720">
    <property type="entry name" value="NAD(P)-binding Rossmann-like Domain"/>
    <property type="match status" value="1"/>
</dbReference>
<feature type="domain" description="Shikimate dehydrogenase substrate binding N-terminal" evidence="10">
    <location>
        <begin position="12"/>
        <end position="94"/>
    </location>
</feature>
<comment type="similarity">
    <text evidence="8">Belongs to the shikimate dehydrogenase family.</text>
</comment>
<dbReference type="GO" id="GO:0008652">
    <property type="term" value="P:amino acid biosynthetic process"/>
    <property type="evidence" value="ECO:0007669"/>
    <property type="project" value="UniProtKB-KW"/>
</dbReference>
<keyword evidence="6 8" id="KW-0057">Aromatic amino acid biosynthesis</keyword>
<proteinExistence type="inferred from homology"/>
<keyword evidence="4 8" id="KW-0521">NADP</keyword>
<dbReference type="SUPFAM" id="SSF53223">
    <property type="entry name" value="Aminoacid dehydrogenase-like, N-terminal domain"/>
    <property type="match status" value="1"/>
</dbReference>
<dbReference type="InterPro" id="IPR022893">
    <property type="entry name" value="Shikimate_DH_fam"/>
</dbReference>
<dbReference type="EC" id="1.1.1.25" evidence="2 8"/>
<comment type="catalytic activity">
    <reaction evidence="7 8">
        <text>shikimate + NADP(+) = 3-dehydroshikimate + NADPH + H(+)</text>
        <dbReference type="Rhea" id="RHEA:17737"/>
        <dbReference type="ChEBI" id="CHEBI:15378"/>
        <dbReference type="ChEBI" id="CHEBI:16630"/>
        <dbReference type="ChEBI" id="CHEBI:36208"/>
        <dbReference type="ChEBI" id="CHEBI:57783"/>
        <dbReference type="ChEBI" id="CHEBI:58349"/>
        <dbReference type="EC" id="1.1.1.25"/>
    </reaction>
</comment>
<evidence type="ECO:0000256" key="3">
    <source>
        <dbReference type="ARBA" id="ARBA00022605"/>
    </source>
</evidence>
<dbReference type="Pfam" id="PF08501">
    <property type="entry name" value="Shikimate_dh_N"/>
    <property type="match status" value="1"/>
</dbReference>
<feature type="domain" description="SDH C-terminal" evidence="11">
    <location>
        <begin position="236"/>
        <end position="266"/>
    </location>
</feature>
<evidence type="ECO:0000256" key="8">
    <source>
        <dbReference type="HAMAP-Rule" id="MF_00222"/>
    </source>
</evidence>
<dbReference type="PANTHER" id="PTHR21089:SF1">
    <property type="entry name" value="BIFUNCTIONAL 3-DEHYDROQUINATE DEHYDRATASE_SHIKIMATE DEHYDROGENASE, CHLOROPLASTIC"/>
    <property type="match status" value="1"/>
</dbReference>
<dbReference type="GO" id="GO:0019632">
    <property type="term" value="P:shikimate metabolic process"/>
    <property type="evidence" value="ECO:0007669"/>
    <property type="project" value="InterPro"/>
</dbReference>
<feature type="binding site" evidence="8">
    <location>
        <position position="217"/>
    </location>
    <ligand>
        <name>shikimate</name>
        <dbReference type="ChEBI" id="CHEBI:36208"/>
    </ligand>
</feature>
<evidence type="ECO:0000256" key="5">
    <source>
        <dbReference type="ARBA" id="ARBA00023002"/>
    </source>
</evidence>
<feature type="binding site" evidence="8">
    <location>
        <position position="107"/>
    </location>
    <ligand>
        <name>shikimate</name>
        <dbReference type="ChEBI" id="CHEBI:36208"/>
    </ligand>
</feature>
<keyword evidence="5 8" id="KW-0560">Oxidoreductase</keyword>
<dbReference type="GO" id="GO:0009423">
    <property type="term" value="P:chorismate biosynthetic process"/>
    <property type="evidence" value="ECO:0007669"/>
    <property type="project" value="UniProtKB-UniRule"/>
</dbReference>
<dbReference type="Gene3D" id="3.40.50.10860">
    <property type="entry name" value="Leucine Dehydrogenase, chain A, domain 1"/>
    <property type="match status" value="1"/>
</dbReference>
<feature type="binding site" evidence="8">
    <location>
        <begin position="154"/>
        <end position="159"/>
    </location>
    <ligand>
        <name>NADP(+)</name>
        <dbReference type="ChEBI" id="CHEBI:58349"/>
    </ligand>
</feature>
<evidence type="ECO:0000256" key="7">
    <source>
        <dbReference type="ARBA" id="ARBA00049442"/>
    </source>
</evidence>
<feature type="binding site" evidence="8">
    <location>
        <position position="236"/>
    </location>
    <ligand>
        <name>NADP(+)</name>
        <dbReference type="ChEBI" id="CHEBI:58349"/>
    </ligand>
</feature>
<dbReference type="InterPro" id="IPR006151">
    <property type="entry name" value="Shikm_DH/Glu-tRNA_Rdtase"/>
</dbReference>
<feature type="active site" description="Proton acceptor" evidence="8">
    <location>
        <position position="71"/>
    </location>
</feature>
<comment type="function">
    <text evidence="8">Involved in the biosynthesis of the chorismate, which leads to the biosynthesis of aromatic amino acids. Catalyzes the reversible NADPH linked reduction of 3-dehydroshikimate (DHSA) to yield shikimate (SA).</text>
</comment>
<evidence type="ECO:0000259" key="10">
    <source>
        <dbReference type="Pfam" id="PF08501"/>
    </source>
</evidence>
<name>A0A7C2ZEE6_9AQUI</name>
<feature type="binding site" evidence="8">
    <location>
        <position position="67"/>
    </location>
    <ligand>
        <name>shikimate</name>
        <dbReference type="ChEBI" id="CHEBI:36208"/>
    </ligand>
</feature>
<dbReference type="Pfam" id="PF01488">
    <property type="entry name" value="Shikimate_DH"/>
    <property type="match status" value="1"/>
</dbReference>
<feature type="binding site" evidence="8">
    <location>
        <position position="215"/>
    </location>
    <ligand>
        <name>NADP(+)</name>
        <dbReference type="ChEBI" id="CHEBI:58349"/>
    </ligand>
</feature>